<dbReference type="SUPFAM" id="SSF82171">
    <property type="entry name" value="DPP6 N-terminal domain-like"/>
    <property type="match status" value="1"/>
</dbReference>
<name>E4YV16_OIKDI</name>
<dbReference type="AlphaFoldDB" id="E4YV16"/>
<dbReference type="EMBL" id="FN655493">
    <property type="protein sequence ID" value="CBY39305.1"/>
    <property type="molecule type" value="Genomic_DNA"/>
</dbReference>
<reference evidence="1" key="1">
    <citation type="journal article" date="2010" name="Science">
        <title>Plasticity of animal genome architecture unmasked by rapid evolution of a pelagic tunicate.</title>
        <authorList>
            <person name="Denoeud F."/>
            <person name="Henriet S."/>
            <person name="Mungpakdee S."/>
            <person name="Aury J.M."/>
            <person name="Da Silva C."/>
            <person name="Brinkmann H."/>
            <person name="Mikhaleva J."/>
            <person name="Olsen L.C."/>
            <person name="Jubin C."/>
            <person name="Canestro C."/>
            <person name="Bouquet J.M."/>
            <person name="Danks G."/>
            <person name="Poulain J."/>
            <person name="Campsteijn C."/>
            <person name="Adamski M."/>
            <person name="Cross I."/>
            <person name="Yadetie F."/>
            <person name="Muffato M."/>
            <person name="Louis A."/>
            <person name="Butcher S."/>
            <person name="Tsagkogeorga G."/>
            <person name="Konrad A."/>
            <person name="Singh S."/>
            <person name="Jensen M.F."/>
            <person name="Cong E.H."/>
            <person name="Eikeseth-Otteraa H."/>
            <person name="Noel B."/>
            <person name="Anthouard V."/>
            <person name="Porcel B.M."/>
            <person name="Kachouri-Lafond R."/>
            <person name="Nishino A."/>
            <person name="Ugolini M."/>
            <person name="Chourrout P."/>
            <person name="Nishida H."/>
            <person name="Aasland R."/>
            <person name="Huzurbazar S."/>
            <person name="Westhof E."/>
            <person name="Delsuc F."/>
            <person name="Lehrach H."/>
            <person name="Reinhardt R."/>
            <person name="Weissenbach J."/>
            <person name="Roy S.W."/>
            <person name="Artiguenave F."/>
            <person name="Postlethwait J.H."/>
            <person name="Manak J.R."/>
            <person name="Thompson E.M."/>
            <person name="Jaillon O."/>
            <person name="Du Pasquier L."/>
            <person name="Boudinot P."/>
            <person name="Liberles D.A."/>
            <person name="Volff J.N."/>
            <person name="Philippe H."/>
            <person name="Lenhard B."/>
            <person name="Roest Crollius H."/>
            <person name="Wincker P."/>
            <person name="Chourrout D."/>
        </authorList>
    </citation>
    <scope>NUCLEOTIDE SEQUENCE [LARGE SCALE GENOMIC DNA]</scope>
</reference>
<evidence type="ECO:0000313" key="1">
    <source>
        <dbReference type="EMBL" id="CBY39305.1"/>
    </source>
</evidence>
<protein>
    <submittedName>
        <fullName evidence="1">Uncharacterized protein</fullName>
    </submittedName>
</protein>
<dbReference type="Proteomes" id="UP000011014">
    <property type="component" value="Unassembled WGS sequence"/>
</dbReference>
<organism evidence="1">
    <name type="scientific">Oikopleura dioica</name>
    <name type="common">Tunicate</name>
    <dbReference type="NCBI Taxonomy" id="34765"/>
    <lineage>
        <taxon>Eukaryota</taxon>
        <taxon>Metazoa</taxon>
        <taxon>Chordata</taxon>
        <taxon>Tunicata</taxon>
        <taxon>Appendicularia</taxon>
        <taxon>Copelata</taxon>
        <taxon>Oikopleuridae</taxon>
        <taxon>Oikopleura</taxon>
    </lineage>
</organism>
<proteinExistence type="predicted"/>
<feature type="non-terminal residue" evidence="1">
    <location>
        <position position="769"/>
    </location>
</feature>
<gene>
    <name evidence="1" type="ORF">GSOID_T00019864001</name>
</gene>
<accession>E4YV16</accession>
<sequence>MRPEEFYKQDRRSSLCDGISDCDSGSDETSCNTEYSSDLCDSSSTCQAIYNETEAICKCEEDKIQNLVKEFNPSAPLCIEKEEHVQYEIESFVYVKDKTFHEEAENGTKLYTSLFDDEYVRALTFDDNSSLFCFIRITTSDLMCFQKTPGGEHRWALMQFNNFQEFFNLNEIHRLSLHTNLQQIYFTGPQCWLCQLNFENPDDPPKCIFISDRSEVEVGLDPLRNLRFVIDHPLIGTLEHSRSILTHTFFDIAAVELDSLTKQRLFMLANIDDISTEKIYAIHQITVSYEQRKIFIPYFTSEMDLHILVHDYNGKLLDDVDLSKFEQEEHGKFANLLQVLPDMSYVVSDDRNIYSIRIDENTKEPTVKPYSSLSFSPEMKIVIKRDDVTLPERCPDKVGAIALRSGDEKCKYICYSSGRAVNFDNDCDDAGKTHSDDLFFMVNVGNHHSSSISFYDFQDESFKMHAGLIDDSHPIDGNLVRLANKEVIALLSGHVRPNIMYRSLDAPSKVKTLTYLPVKAPSALALDPARQTVFFLADGKVYASSLHNLENLDADLNYVPITPSLGNHLGQAVSMAVDTEDGRVFLLYIKDLMARIGSASQQRYLAVFVYVDLKNGEWSPPQTKFIREIVPDIVICNNKLYSVEDRELCALPLGHDSAFVTFFSGKCVKIDNEDIFVQDRLMRLSCHDNKDLYLASNNVIYKLDSEGKTSTVRSVSSTRDLVIFNAVQAIDPAPRTCADAHVEYFNGEETVCKCFIGYTMNQSNKCEKN</sequence>